<dbReference type="Gene3D" id="3.50.50.60">
    <property type="entry name" value="FAD/NAD(P)-binding domain"/>
    <property type="match status" value="2"/>
</dbReference>
<dbReference type="InterPro" id="IPR036188">
    <property type="entry name" value="FAD/NAD-bd_sf"/>
</dbReference>
<dbReference type="Gene3D" id="3.90.700.10">
    <property type="entry name" value="Succinate dehydrogenase/fumarate reductase flavoprotein, catalytic domain"/>
    <property type="match status" value="1"/>
</dbReference>
<keyword evidence="3" id="KW-0274">FAD</keyword>
<dbReference type="Pfam" id="PF00890">
    <property type="entry name" value="FAD_binding_2"/>
    <property type="match status" value="1"/>
</dbReference>
<sequence>MQDNDGSDAYEVIVLGSGGAGLCAALSAARCGARVGVFEKGELLGGTTCLSSAVAWLPNNRYAREAGIVDSREQSLAYLESLSHGMILPELAEAFVDTVPELLDWLDTTPLKMRLVAGYPDYHPERPGGMPQGGRSLEPDLFSFIDLGRWEDKLVGVPRRMTVAETPIGGGTGHLPPDVLEQRERDRVEGLGRGMIAALLQGCLDEGVAVHTGERGVRLIQDESGRITGVRFEGRNGAHDVRAEHGVVLATGGFEWDERLRRDFLRGPMAHPATVPTCTGDGLRMAMRVGAQLGNMREAWWAPVAVLPGQRANGAQAVQLVHRERTAPHSIMVNRLGRRFTNEATNYNALGGAFHQLDAHDFDYLNQPCWLIFDADHVEKYGAFGAAPGTEAPEWVVRADTLADLARQIDVPADTLESTVAHWNEDVRRGHDSEYHRGESVYDGFVGDKNRYPGVESTLGPVARAPFHAVQIHSSTLGTKGGPRTDADGAVLDVDDRVIPGLFAAGNVMAAPTGMVYGGAGGTLGPALVFGYRAGRAAARASLRAADPSADPAAAPLRPVSLA</sequence>
<dbReference type="InterPro" id="IPR003953">
    <property type="entry name" value="FAD-dep_OxRdtase_2_FAD-bd"/>
</dbReference>
<keyword evidence="2" id="KW-0285">Flavoprotein</keyword>
<dbReference type="PANTHER" id="PTHR43400:SF10">
    <property type="entry name" value="3-OXOSTEROID 1-DEHYDROGENASE"/>
    <property type="match status" value="1"/>
</dbReference>
<reference evidence="6" key="1">
    <citation type="submission" date="2022-09" db="EMBL/GenBank/DDBJ databases">
        <title>The genome sequence of Rhodococcus aetherivorans N1.</title>
        <authorList>
            <person name="Jiang W."/>
        </authorList>
    </citation>
    <scope>NUCLEOTIDE SEQUENCE</scope>
    <source>
        <strain evidence="6">N1</strain>
    </source>
</reference>
<feature type="domain" description="FAD-dependent oxidoreductase 2 FAD-binding" evidence="5">
    <location>
        <begin position="12"/>
        <end position="524"/>
    </location>
</feature>
<dbReference type="GO" id="GO:0033765">
    <property type="term" value="F:steroid dehydrogenase activity, acting on the CH-CH group of donors"/>
    <property type="evidence" value="ECO:0007669"/>
    <property type="project" value="UniProtKB-ARBA"/>
</dbReference>
<keyword evidence="4" id="KW-0560">Oxidoreductase</keyword>
<dbReference type="PANTHER" id="PTHR43400">
    <property type="entry name" value="FUMARATE REDUCTASE"/>
    <property type="match status" value="1"/>
</dbReference>
<evidence type="ECO:0000313" key="7">
    <source>
        <dbReference type="Proteomes" id="UP001163947"/>
    </source>
</evidence>
<evidence type="ECO:0000256" key="4">
    <source>
        <dbReference type="ARBA" id="ARBA00023002"/>
    </source>
</evidence>
<dbReference type="GeneID" id="83619429"/>
<organism evidence="6 7">
    <name type="scientific">Rhodococcus aetherivorans</name>
    <dbReference type="NCBI Taxonomy" id="191292"/>
    <lineage>
        <taxon>Bacteria</taxon>
        <taxon>Bacillati</taxon>
        <taxon>Actinomycetota</taxon>
        <taxon>Actinomycetes</taxon>
        <taxon>Mycobacteriales</taxon>
        <taxon>Nocardiaceae</taxon>
        <taxon>Rhodococcus</taxon>
    </lineage>
</organism>
<evidence type="ECO:0000256" key="2">
    <source>
        <dbReference type="ARBA" id="ARBA00022630"/>
    </source>
</evidence>
<dbReference type="SUPFAM" id="SSF56425">
    <property type="entry name" value="Succinate dehydrogenase/fumarate reductase flavoprotein, catalytic domain"/>
    <property type="match status" value="1"/>
</dbReference>
<evidence type="ECO:0000313" key="6">
    <source>
        <dbReference type="EMBL" id="UYF94836.1"/>
    </source>
</evidence>
<accession>A0AA46SEE1</accession>
<name>A0AA46SEE1_9NOCA</name>
<evidence type="ECO:0000256" key="3">
    <source>
        <dbReference type="ARBA" id="ARBA00022827"/>
    </source>
</evidence>
<dbReference type="InterPro" id="IPR027477">
    <property type="entry name" value="Succ_DH/fumarate_Rdtase_cat_sf"/>
</dbReference>
<gene>
    <name evidence="6" type="ORF">OCS65_03390</name>
</gene>
<protein>
    <submittedName>
        <fullName evidence="6">FAD-binding protein</fullName>
    </submittedName>
</protein>
<dbReference type="RefSeq" id="WP_231772332.1">
    <property type="nucleotide sequence ID" value="NZ_CP088969.1"/>
</dbReference>
<dbReference type="InterPro" id="IPR050315">
    <property type="entry name" value="FAD-oxidoreductase_2"/>
</dbReference>
<dbReference type="EMBL" id="CP106982">
    <property type="protein sequence ID" value="UYF94836.1"/>
    <property type="molecule type" value="Genomic_DNA"/>
</dbReference>
<dbReference type="SUPFAM" id="SSF51905">
    <property type="entry name" value="FAD/NAD(P)-binding domain"/>
    <property type="match status" value="1"/>
</dbReference>
<dbReference type="GO" id="GO:0008202">
    <property type="term" value="P:steroid metabolic process"/>
    <property type="evidence" value="ECO:0007669"/>
    <property type="project" value="UniProtKB-ARBA"/>
</dbReference>
<comment type="cofactor">
    <cofactor evidence="1">
        <name>FAD</name>
        <dbReference type="ChEBI" id="CHEBI:57692"/>
    </cofactor>
</comment>
<proteinExistence type="predicted"/>
<evidence type="ECO:0000259" key="5">
    <source>
        <dbReference type="Pfam" id="PF00890"/>
    </source>
</evidence>
<dbReference type="Proteomes" id="UP001163947">
    <property type="component" value="Chromosome"/>
</dbReference>
<dbReference type="AlphaFoldDB" id="A0AA46SEE1"/>
<evidence type="ECO:0000256" key="1">
    <source>
        <dbReference type="ARBA" id="ARBA00001974"/>
    </source>
</evidence>